<evidence type="ECO:0000313" key="3">
    <source>
        <dbReference type="EMBL" id="MCS3919205.1"/>
    </source>
</evidence>
<organism evidence="3 4">
    <name type="scientific">Candidatus Fervidibacter sacchari</name>
    <dbReference type="NCBI Taxonomy" id="1448929"/>
    <lineage>
        <taxon>Bacteria</taxon>
        <taxon>Candidatus Fervidibacterota</taxon>
        <taxon>Candidatus Fervidibacter</taxon>
    </lineage>
</organism>
<keyword evidence="4" id="KW-1185">Reference proteome</keyword>
<dbReference type="Pfam" id="PF20581">
    <property type="entry name" value="DUF6785"/>
    <property type="match status" value="1"/>
</dbReference>
<keyword evidence="1" id="KW-0472">Membrane</keyword>
<keyword evidence="1" id="KW-1133">Transmembrane helix</keyword>
<evidence type="ECO:0000313" key="4">
    <source>
        <dbReference type="Proteomes" id="UP001204798"/>
    </source>
</evidence>
<comment type="caution">
    <text evidence="3">The sequence shown here is derived from an EMBL/GenBank/DDBJ whole genome shotgun (WGS) entry which is preliminary data.</text>
</comment>
<accession>A0ABT2EMN1</accession>
<proteinExistence type="predicted"/>
<reference evidence="3 4" key="1">
    <citation type="submission" date="2022-08" db="EMBL/GenBank/DDBJ databases">
        <title>Bacterial and archaeal communities from various locations to study Microbial Dark Matter (Phase II).</title>
        <authorList>
            <person name="Stepanauskas R."/>
        </authorList>
    </citation>
    <scope>NUCLEOTIDE SEQUENCE [LARGE SCALE GENOMIC DNA]</scope>
    <source>
        <strain evidence="3 4">PD1</strain>
    </source>
</reference>
<feature type="domain" description="DUF6785" evidence="2">
    <location>
        <begin position="7"/>
        <end position="59"/>
    </location>
</feature>
<evidence type="ECO:0000259" key="2">
    <source>
        <dbReference type="Pfam" id="PF20581"/>
    </source>
</evidence>
<sequence length="73" mass="8141">MVSSKFGDSAVCLVTQALHGFKIAHLANLNLRQVFYLMLASAYIAILTCHPTSVRIIYTTPVPKMGWRTRGYP</sequence>
<dbReference type="EMBL" id="JANUCP010000002">
    <property type="protein sequence ID" value="MCS3919205.1"/>
    <property type="molecule type" value="Genomic_DNA"/>
</dbReference>
<name>A0ABT2EMN1_9BACT</name>
<protein>
    <recommendedName>
        <fullName evidence="2">DUF6785 domain-containing protein</fullName>
    </recommendedName>
</protein>
<dbReference type="InterPro" id="IPR046712">
    <property type="entry name" value="DUF6785"/>
</dbReference>
<keyword evidence="1" id="KW-0812">Transmembrane</keyword>
<dbReference type="Proteomes" id="UP001204798">
    <property type="component" value="Unassembled WGS sequence"/>
</dbReference>
<feature type="transmembrane region" description="Helical" evidence="1">
    <location>
        <begin position="34"/>
        <end position="58"/>
    </location>
</feature>
<gene>
    <name evidence="3" type="ORF">M2350_001605</name>
</gene>
<dbReference type="RefSeq" id="WP_259095409.1">
    <property type="nucleotide sequence ID" value="NZ_CP130454.1"/>
</dbReference>
<evidence type="ECO:0000256" key="1">
    <source>
        <dbReference type="SAM" id="Phobius"/>
    </source>
</evidence>